<reference evidence="3" key="2">
    <citation type="journal article" date="2020" name="Microorganisms">
        <title>Osmotic Adaptation and Compatible Solute Biosynthesis of Phototrophic Bacteria as Revealed from Genome Analyses.</title>
        <authorList>
            <person name="Imhoff J.F."/>
            <person name="Rahn T."/>
            <person name="Kunzel S."/>
            <person name="Keller A."/>
            <person name="Neulinger S.C."/>
        </authorList>
    </citation>
    <scope>NUCLEOTIDE SEQUENCE</scope>
    <source>
        <strain evidence="3">LMG 28126</strain>
    </source>
</reference>
<dbReference type="GO" id="GO:0003984">
    <property type="term" value="F:acetolactate synthase activity"/>
    <property type="evidence" value="ECO:0007669"/>
    <property type="project" value="TreeGrafter"/>
</dbReference>
<feature type="domain" description="Thiamine pyrophosphate enzyme N-terminal TPP-binding" evidence="2">
    <location>
        <begin position="2"/>
        <end position="57"/>
    </location>
</feature>
<dbReference type="EMBL" id="NHSD01000316">
    <property type="protein sequence ID" value="MBK5928629.1"/>
    <property type="molecule type" value="Genomic_DNA"/>
</dbReference>
<dbReference type="InterPro" id="IPR029061">
    <property type="entry name" value="THDP-binding"/>
</dbReference>
<dbReference type="InterPro" id="IPR012001">
    <property type="entry name" value="Thiamin_PyroP_enz_TPP-bd_dom"/>
</dbReference>
<organism evidence="3 4">
    <name type="scientific">Rhodobaculum claviforme</name>
    <dbReference type="NCBI Taxonomy" id="1549854"/>
    <lineage>
        <taxon>Bacteria</taxon>
        <taxon>Pseudomonadati</taxon>
        <taxon>Pseudomonadota</taxon>
        <taxon>Alphaproteobacteria</taxon>
        <taxon>Rhodobacterales</taxon>
        <taxon>Paracoccaceae</taxon>
        <taxon>Rhodobaculum</taxon>
    </lineage>
</organism>
<dbReference type="CDD" id="cd07035">
    <property type="entry name" value="TPP_PYR_POX_like"/>
    <property type="match status" value="1"/>
</dbReference>
<dbReference type="PANTHER" id="PTHR18968">
    <property type="entry name" value="THIAMINE PYROPHOSPHATE ENZYMES"/>
    <property type="match status" value="1"/>
</dbReference>
<dbReference type="GO" id="GO:0030976">
    <property type="term" value="F:thiamine pyrophosphate binding"/>
    <property type="evidence" value="ECO:0007669"/>
    <property type="project" value="InterPro"/>
</dbReference>
<comment type="caution">
    <text evidence="3">The sequence shown here is derived from an EMBL/GenBank/DDBJ whole genome shotgun (WGS) entry which is preliminary data.</text>
</comment>
<evidence type="ECO:0000256" key="1">
    <source>
        <dbReference type="ARBA" id="ARBA00007812"/>
    </source>
</evidence>
<reference evidence="3" key="1">
    <citation type="submission" date="2017-05" db="EMBL/GenBank/DDBJ databases">
        <authorList>
            <person name="Imhoff J.F."/>
            <person name="Rahn T."/>
            <person name="Kuenzel S."/>
            <person name="Neulinger S.C."/>
        </authorList>
    </citation>
    <scope>NUCLEOTIDE SEQUENCE</scope>
    <source>
        <strain evidence="3">LMG 28126</strain>
    </source>
</reference>
<evidence type="ECO:0000313" key="4">
    <source>
        <dbReference type="Proteomes" id="UP000706333"/>
    </source>
</evidence>
<dbReference type="GO" id="GO:0009097">
    <property type="term" value="P:isoleucine biosynthetic process"/>
    <property type="evidence" value="ECO:0007669"/>
    <property type="project" value="TreeGrafter"/>
</dbReference>
<comment type="similarity">
    <text evidence="1">Belongs to the TPP enzyme family.</text>
</comment>
<dbReference type="AlphaFoldDB" id="A0A934TN39"/>
<dbReference type="Pfam" id="PF02776">
    <property type="entry name" value="TPP_enzyme_N"/>
    <property type="match status" value="1"/>
</dbReference>
<proteinExistence type="inferred from homology"/>
<accession>A0A934TN39</accession>
<sequence length="63" mass="6798">MMSCGEALAHLLARHGVRHVFDIPGVHNLEMYRGLHGAGLVHISPRHEQGAVFMADGSVAQIV</sequence>
<gene>
    <name evidence="3" type="ORF">CCR87_15040</name>
</gene>
<keyword evidence="4" id="KW-1185">Reference proteome</keyword>
<dbReference type="Proteomes" id="UP000706333">
    <property type="component" value="Unassembled WGS sequence"/>
</dbReference>
<evidence type="ECO:0000259" key="2">
    <source>
        <dbReference type="Pfam" id="PF02776"/>
    </source>
</evidence>
<dbReference type="SUPFAM" id="SSF52518">
    <property type="entry name" value="Thiamin diphosphate-binding fold (THDP-binding)"/>
    <property type="match status" value="1"/>
</dbReference>
<name>A0A934TN39_9RHOB</name>
<dbReference type="PANTHER" id="PTHR18968:SF13">
    <property type="entry name" value="ACETOLACTATE SYNTHASE CATALYTIC SUBUNIT, MITOCHONDRIAL"/>
    <property type="match status" value="1"/>
</dbReference>
<protein>
    <recommendedName>
        <fullName evidence="2">Thiamine pyrophosphate enzyme N-terminal TPP-binding domain-containing protein</fullName>
    </recommendedName>
</protein>
<dbReference type="GO" id="GO:0009099">
    <property type="term" value="P:L-valine biosynthetic process"/>
    <property type="evidence" value="ECO:0007669"/>
    <property type="project" value="TreeGrafter"/>
</dbReference>
<evidence type="ECO:0000313" key="3">
    <source>
        <dbReference type="EMBL" id="MBK5928629.1"/>
    </source>
</evidence>
<dbReference type="GO" id="GO:0050660">
    <property type="term" value="F:flavin adenine dinucleotide binding"/>
    <property type="evidence" value="ECO:0007669"/>
    <property type="project" value="TreeGrafter"/>
</dbReference>
<dbReference type="InterPro" id="IPR045229">
    <property type="entry name" value="TPP_enz"/>
</dbReference>
<dbReference type="Gene3D" id="3.40.50.970">
    <property type="match status" value="1"/>
</dbReference>
<dbReference type="GO" id="GO:0005948">
    <property type="term" value="C:acetolactate synthase complex"/>
    <property type="evidence" value="ECO:0007669"/>
    <property type="project" value="TreeGrafter"/>
</dbReference>